<dbReference type="InterPro" id="IPR013094">
    <property type="entry name" value="AB_hydrolase_3"/>
</dbReference>
<dbReference type="InterPro" id="IPR002168">
    <property type="entry name" value="Lipase_GDXG_HIS_AS"/>
</dbReference>
<gene>
    <name evidence="4" type="ORF">R3P38DRAFT_3256609</name>
</gene>
<sequence>MVNGRPSRFKDLNKAPALPNLLSSSQRFATPTRILTMAQYVHLSIRDPEVPDIPSLAVTRETMNFKGRLPAESTYKVEDHPVAVDGAEITIRAIIPTPTSDEGTDFEFPLMFFIHGGGWCVGDLSFDDFDLRILSVNCRVVVVSVDYRLAPEHPFPIPVEDSYTAMKWTVDNAHSLHASPYKGFLTCGVSAGGNLAAVVTQRSVTDPFFAKHKITGSILQIPVIINPRAPPAAYASELLSYEQNANAPILTRAAMEVFADCYAAPPTSPDFSPLLGDLTRLPPTQIGICGLDPLRDEGLLYERLLRENGVTTRLHVYPGVPHGFPSMFPFTKMGRKWEVDWHDGVKWLLQFGRAK</sequence>
<dbReference type="InterPro" id="IPR050300">
    <property type="entry name" value="GDXG_lipolytic_enzyme"/>
</dbReference>
<accession>A0AAW0DKP5</accession>
<dbReference type="GO" id="GO:0016787">
    <property type="term" value="F:hydrolase activity"/>
    <property type="evidence" value="ECO:0007669"/>
    <property type="project" value="UniProtKB-KW"/>
</dbReference>
<proteinExistence type="inferred from homology"/>
<dbReference type="PANTHER" id="PTHR48081:SF8">
    <property type="entry name" value="ALPHA_BETA HYDROLASE FOLD-3 DOMAIN-CONTAINING PROTEIN-RELATED"/>
    <property type="match status" value="1"/>
</dbReference>
<comment type="similarity">
    <text evidence="1">Belongs to the 'GDXG' lipolytic enzyme family.</text>
</comment>
<dbReference type="PROSITE" id="PS01173">
    <property type="entry name" value="LIPASE_GDXG_HIS"/>
    <property type="match status" value="1"/>
</dbReference>
<evidence type="ECO:0000313" key="4">
    <source>
        <dbReference type="EMBL" id="KAK7050680.1"/>
    </source>
</evidence>
<evidence type="ECO:0000313" key="5">
    <source>
        <dbReference type="Proteomes" id="UP001362999"/>
    </source>
</evidence>
<dbReference type="AlphaFoldDB" id="A0AAW0DKP5"/>
<dbReference type="InterPro" id="IPR029058">
    <property type="entry name" value="AB_hydrolase_fold"/>
</dbReference>
<protein>
    <submittedName>
        <fullName evidence="4">Esterase/lipase/thioesterase</fullName>
    </submittedName>
</protein>
<keyword evidence="5" id="KW-1185">Reference proteome</keyword>
<name>A0AAW0DKP5_9AGAR</name>
<dbReference type="Pfam" id="PF07859">
    <property type="entry name" value="Abhydrolase_3"/>
    <property type="match status" value="1"/>
</dbReference>
<dbReference type="SUPFAM" id="SSF53474">
    <property type="entry name" value="alpha/beta-Hydrolases"/>
    <property type="match status" value="1"/>
</dbReference>
<feature type="domain" description="Alpha/beta hydrolase fold-3" evidence="3">
    <location>
        <begin position="111"/>
        <end position="325"/>
    </location>
</feature>
<evidence type="ECO:0000256" key="1">
    <source>
        <dbReference type="ARBA" id="ARBA00010515"/>
    </source>
</evidence>
<dbReference type="Gene3D" id="3.40.50.1820">
    <property type="entry name" value="alpha/beta hydrolase"/>
    <property type="match status" value="1"/>
</dbReference>
<evidence type="ECO:0000259" key="3">
    <source>
        <dbReference type="Pfam" id="PF07859"/>
    </source>
</evidence>
<dbReference type="EMBL" id="JAWWNJ010000008">
    <property type="protein sequence ID" value="KAK7050680.1"/>
    <property type="molecule type" value="Genomic_DNA"/>
</dbReference>
<keyword evidence="2" id="KW-0378">Hydrolase</keyword>
<organism evidence="4 5">
    <name type="scientific">Favolaschia claudopus</name>
    <dbReference type="NCBI Taxonomy" id="2862362"/>
    <lineage>
        <taxon>Eukaryota</taxon>
        <taxon>Fungi</taxon>
        <taxon>Dikarya</taxon>
        <taxon>Basidiomycota</taxon>
        <taxon>Agaricomycotina</taxon>
        <taxon>Agaricomycetes</taxon>
        <taxon>Agaricomycetidae</taxon>
        <taxon>Agaricales</taxon>
        <taxon>Marasmiineae</taxon>
        <taxon>Mycenaceae</taxon>
        <taxon>Favolaschia</taxon>
    </lineage>
</organism>
<reference evidence="4 5" key="1">
    <citation type="journal article" date="2024" name="J Genomics">
        <title>Draft genome sequencing and assembly of Favolaschia claudopus CIRM-BRFM 2984 isolated from oak limbs.</title>
        <authorList>
            <person name="Navarro D."/>
            <person name="Drula E."/>
            <person name="Chaduli D."/>
            <person name="Cazenave R."/>
            <person name="Ahrendt S."/>
            <person name="Wang J."/>
            <person name="Lipzen A."/>
            <person name="Daum C."/>
            <person name="Barry K."/>
            <person name="Grigoriev I.V."/>
            <person name="Favel A."/>
            <person name="Rosso M.N."/>
            <person name="Martin F."/>
        </authorList>
    </citation>
    <scope>NUCLEOTIDE SEQUENCE [LARGE SCALE GENOMIC DNA]</scope>
    <source>
        <strain evidence="4 5">CIRM-BRFM 2984</strain>
    </source>
</reference>
<comment type="caution">
    <text evidence="4">The sequence shown here is derived from an EMBL/GenBank/DDBJ whole genome shotgun (WGS) entry which is preliminary data.</text>
</comment>
<dbReference type="Proteomes" id="UP001362999">
    <property type="component" value="Unassembled WGS sequence"/>
</dbReference>
<evidence type="ECO:0000256" key="2">
    <source>
        <dbReference type="ARBA" id="ARBA00022801"/>
    </source>
</evidence>
<dbReference type="PANTHER" id="PTHR48081">
    <property type="entry name" value="AB HYDROLASE SUPERFAMILY PROTEIN C4A8.06C"/>
    <property type="match status" value="1"/>
</dbReference>